<protein>
    <submittedName>
        <fullName evidence="2">Uncharacterized protein</fullName>
    </submittedName>
</protein>
<comment type="caution">
    <text evidence="2">The sequence shown here is derived from an EMBL/GenBank/DDBJ whole genome shotgun (WGS) entry which is preliminary data.</text>
</comment>
<feature type="region of interest" description="Disordered" evidence="1">
    <location>
        <begin position="1"/>
        <end position="99"/>
    </location>
</feature>
<organism evidence="2 3">
    <name type="scientific">Prymnesium parvum</name>
    <name type="common">Toxic golden alga</name>
    <dbReference type="NCBI Taxonomy" id="97485"/>
    <lineage>
        <taxon>Eukaryota</taxon>
        <taxon>Haptista</taxon>
        <taxon>Haptophyta</taxon>
        <taxon>Prymnesiophyceae</taxon>
        <taxon>Prymnesiales</taxon>
        <taxon>Prymnesiaceae</taxon>
        <taxon>Prymnesium</taxon>
    </lineage>
</organism>
<feature type="region of interest" description="Disordered" evidence="1">
    <location>
        <begin position="376"/>
        <end position="410"/>
    </location>
</feature>
<accession>A0AB34JA70</accession>
<name>A0AB34JA70_PRYPA</name>
<feature type="region of interest" description="Disordered" evidence="1">
    <location>
        <begin position="466"/>
        <end position="487"/>
    </location>
</feature>
<sequence length="840" mass="87797">MSHVGQLAQDQSAPFSSQHERRGSAPPLPSPSAGTSSCVSRPPRASTSAPCSPDAHGRRRLLTPESLHPSAADEALPHPWAEHSARPREGEARTPSPRQEALQALLSRRRERLAGVEGMLVSGAAALFDIDASLRCAASRRRRLLELALSSPEEDKDSDDGEDVARRREGQPSAHVRQPLEEQEPSRKEWDDLQERVNSHTSSLSAQQAEALPASRGAQPNAASRTCVRQLEPAFPDDRDDSAPHSPAGEYAVPSGASAGKEESAPPAGSIDPATQTDRLIAAVREQMALEAPPVPPAAPRTQPQPTLPLVEQSPPSCAPEAGGGAPTPDEEVLAEAVRVGGWWTSPTPRLPARCNLCYSLPPPRPPLPPQAWRLEADALASHRPNASPTNPATSDSAAELDGEGSGEAASYPAWRQVASGSSWQPVAAGWGISGTAKREDVQEEGEFRSGSRGIAGADAAIAASAAPPATRGGAEAEDATAMSRPHTRAERDLCAFGARRAAAAADATASRPPLGVHCPCEPAAYPHQPLAPPPPRWEEVVAAREATAKVRRRAEEALEAYAERMRAGRTAEARGGGAMERGGKLAESTQRRLASAYVASASKARESSAAAAAPSGRHAVGSSEAASVDLSCGRPPASNAGGEAKGGCRLKRSGRCGGERDETRCVPAGKGGVRTRKAAASENVAPPNQLSSQTLVECGGNLSEGGGTFCAMVVATVCERLRSQLASACASSISVRALVFCVPSDASGVPLQPEPLRELELWCVLRWGQVYVGTVPVPYSTQFQCAFPAISAASVQRVRTGGAVATAAGATERYVVSMKLREEARMVEAINHSLSRSVG</sequence>
<evidence type="ECO:0000256" key="1">
    <source>
        <dbReference type="SAM" id="MobiDB-lite"/>
    </source>
</evidence>
<feature type="compositionally biased region" description="Acidic residues" evidence="1">
    <location>
        <begin position="152"/>
        <end position="162"/>
    </location>
</feature>
<gene>
    <name evidence="2" type="ORF">AB1Y20_002117</name>
</gene>
<keyword evidence="3" id="KW-1185">Reference proteome</keyword>
<dbReference type="AlphaFoldDB" id="A0AB34JA70"/>
<feature type="compositionally biased region" description="Low complexity" evidence="1">
    <location>
        <begin position="300"/>
        <end position="311"/>
    </location>
</feature>
<reference evidence="2 3" key="1">
    <citation type="journal article" date="2024" name="Science">
        <title>Giant polyketide synthase enzymes in the biosynthesis of giant marine polyether toxins.</title>
        <authorList>
            <person name="Fallon T.R."/>
            <person name="Shende V.V."/>
            <person name="Wierzbicki I.H."/>
            <person name="Pendleton A.L."/>
            <person name="Watervoot N.F."/>
            <person name="Auber R.P."/>
            <person name="Gonzalez D.J."/>
            <person name="Wisecaver J.H."/>
            <person name="Moore B.S."/>
        </authorList>
    </citation>
    <scope>NUCLEOTIDE SEQUENCE [LARGE SCALE GENOMIC DNA]</scope>
    <source>
        <strain evidence="2 3">12B1</strain>
    </source>
</reference>
<feature type="compositionally biased region" description="Polar residues" evidence="1">
    <location>
        <begin position="8"/>
        <end position="17"/>
    </location>
</feature>
<proteinExistence type="predicted"/>
<dbReference type="EMBL" id="JBGBPQ010000011">
    <property type="protein sequence ID" value="KAL1515493.1"/>
    <property type="molecule type" value="Genomic_DNA"/>
</dbReference>
<dbReference type="Proteomes" id="UP001515480">
    <property type="component" value="Unassembled WGS sequence"/>
</dbReference>
<feature type="compositionally biased region" description="Polar residues" evidence="1">
    <location>
        <begin position="385"/>
        <end position="397"/>
    </location>
</feature>
<feature type="compositionally biased region" description="Polar residues" evidence="1">
    <location>
        <begin position="199"/>
        <end position="208"/>
    </location>
</feature>
<evidence type="ECO:0000313" key="3">
    <source>
        <dbReference type="Proteomes" id="UP001515480"/>
    </source>
</evidence>
<feature type="compositionally biased region" description="Basic and acidic residues" evidence="1">
    <location>
        <begin position="178"/>
        <end position="198"/>
    </location>
</feature>
<feature type="region of interest" description="Disordered" evidence="1">
    <location>
        <begin position="146"/>
        <end position="331"/>
    </location>
</feature>
<evidence type="ECO:0000313" key="2">
    <source>
        <dbReference type="EMBL" id="KAL1515493.1"/>
    </source>
</evidence>
<feature type="compositionally biased region" description="Basic and acidic residues" evidence="1">
    <location>
        <begin position="80"/>
        <end position="92"/>
    </location>
</feature>